<evidence type="ECO:0000313" key="2">
    <source>
        <dbReference type="Proteomes" id="UP000266841"/>
    </source>
</evidence>
<proteinExistence type="predicted"/>
<name>K0RDQ2_THAOC</name>
<organism evidence="1 2">
    <name type="scientific">Thalassiosira oceanica</name>
    <name type="common">Marine diatom</name>
    <dbReference type="NCBI Taxonomy" id="159749"/>
    <lineage>
        <taxon>Eukaryota</taxon>
        <taxon>Sar</taxon>
        <taxon>Stramenopiles</taxon>
        <taxon>Ochrophyta</taxon>
        <taxon>Bacillariophyta</taxon>
        <taxon>Coscinodiscophyceae</taxon>
        <taxon>Thalassiosirophycidae</taxon>
        <taxon>Thalassiosirales</taxon>
        <taxon>Thalassiosiraceae</taxon>
        <taxon>Thalassiosira</taxon>
    </lineage>
</organism>
<dbReference type="Proteomes" id="UP000266841">
    <property type="component" value="Unassembled WGS sequence"/>
</dbReference>
<reference evidence="1 2" key="1">
    <citation type="journal article" date="2012" name="Genome Biol.">
        <title>Genome and low-iron response of an oceanic diatom adapted to chronic iron limitation.</title>
        <authorList>
            <person name="Lommer M."/>
            <person name="Specht M."/>
            <person name="Roy A.S."/>
            <person name="Kraemer L."/>
            <person name="Andreson R."/>
            <person name="Gutowska M.A."/>
            <person name="Wolf J."/>
            <person name="Bergner S.V."/>
            <person name="Schilhabel M.B."/>
            <person name="Klostermeier U.C."/>
            <person name="Beiko R.G."/>
            <person name="Rosenstiel P."/>
            <person name="Hippler M."/>
            <person name="Laroche J."/>
        </authorList>
    </citation>
    <scope>NUCLEOTIDE SEQUENCE [LARGE SCALE GENOMIC DNA]</scope>
    <source>
        <strain evidence="1 2">CCMP1005</strain>
    </source>
</reference>
<dbReference type="AlphaFoldDB" id="K0RDQ2"/>
<evidence type="ECO:0000313" key="1">
    <source>
        <dbReference type="EMBL" id="EJK51340.1"/>
    </source>
</evidence>
<accession>K0RDQ2</accession>
<sequence length="125" mass="14040">MIFASEVPVIARLNRYRHVEDVFYSVWKRVDPAQVARMERQLTVLSPEEQMEHIIEEAGAKDIATEAIKQSSTLTHGAELNQVAESLAHEIRQLPGATVETKISSSVISHLSSRKTMAHARKPRP</sequence>
<protein>
    <submittedName>
        <fullName evidence="1">Uncharacterized protein</fullName>
    </submittedName>
</protein>
<keyword evidence="2" id="KW-1185">Reference proteome</keyword>
<comment type="caution">
    <text evidence="1">The sequence shown here is derived from an EMBL/GenBank/DDBJ whole genome shotgun (WGS) entry which is preliminary data.</text>
</comment>
<dbReference type="EMBL" id="AGNL01041796">
    <property type="protein sequence ID" value="EJK51340.1"/>
    <property type="molecule type" value="Genomic_DNA"/>
</dbReference>
<gene>
    <name evidence="1" type="ORF">THAOC_29494</name>
</gene>
<dbReference type="OrthoDB" id="2124056at2759"/>